<keyword evidence="14 26" id="KW-0560">Oxidoreductase</keyword>
<evidence type="ECO:0000256" key="9">
    <source>
        <dbReference type="ARBA" id="ARBA00022621"/>
    </source>
</evidence>
<comment type="caution">
    <text evidence="26">The sequence shown here is derived from an EMBL/GenBank/DDBJ whole genome shotgun (WGS) entry which is preliminary data.</text>
</comment>
<feature type="domain" description="FAD-binding FR-type" evidence="25">
    <location>
        <begin position="154"/>
        <end position="258"/>
    </location>
</feature>
<comment type="cofactor">
    <cofactor evidence="1">
        <name>heme b</name>
        <dbReference type="ChEBI" id="CHEBI:60344"/>
    </cofactor>
</comment>
<feature type="domain" description="Globin" evidence="24">
    <location>
        <begin position="4"/>
        <end position="140"/>
    </location>
</feature>
<comment type="catalytic activity">
    <reaction evidence="22">
        <text>2 nitric oxide + NADPH + 2 O2 = 2 nitrate + NADP(+) + H(+)</text>
        <dbReference type="Rhea" id="RHEA:19465"/>
        <dbReference type="ChEBI" id="CHEBI:15378"/>
        <dbReference type="ChEBI" id="CHEBI:15379"/>
        <dbReference type="ChEBI" id="CHEBI:16480"/>
        <dbReference type="ChEBI" id="CHEBI:17632"/>
        <dbReference type="ChEBI" id="CHEBI:57783"/>
        <dbReference type="ChEBI" id="CHEBI:58349"/>
        <dbReference type="EC" id="1.14.12.17"/>
    </reaction>
</comment>
<dbReference type="EMBL" id="CATKSH010000013">
    <property type="protein sequence ID" value="CAI9121292.1"/>
    <property type="molecule type" value="Genomic_DNA"/>
</dbReference>
<comment type="function">
    <text evidence="17">Is involved in NO detoxification in an aerobic process, termed nitric oxide dioxygenase (NOD) reaction that utilizes O(2) and NAD(P)H to convert NO to nitrate, which protects the bacterium from various noxious nitrogen compounds. Therefore, plays a central role in the inducible response to nitrosative stress.</text>
</comment>
<dbReference type="InterPro" id="IPR009050">
    <property type="entry name" value="Globin-like_sf"/>
</dbReference>
<evidence type="ECO:0000313" key="26">
    <source>
        <dbReference type="EMBL" id="CAI9121292.1"/>
    </source>
</evidence>
<dbReference type="Proteomes" id="UP001176960">
    <property type="component" value="Unassembled WGS sequence"/>
</dbReference>
<dbReference type="RefSeq" id="WP_289842763.1">
    <property type="nucleotide sequence ID" value="NZ_CATKSH010000013.1"/>
</dbReference>
<dbReference type="GO" id="GO:0009636">
    <property type="term" value="P:response to toxic substance"/>
    <property type="evidence" value="ECO:0007669"/>
    <property type="project" value="UniProtKB-KW"/>
</dbReference>
<dbReference type="InterPro" id="IPR039261">
    <property type="entry name" value="FNR_nucleotide-bd"/>
</dbReference>
<evidence type="ECO:0000256" key="19">
    <source>
        <dbReference type="ARBA" id="ARBA00030929"/>
    </source>
</evidence>
<evidence type="ECO:0000256" key="6">
    <source>
        <dbReference type="ARBA" id="ARBA00014637"/>
    </source>
</evidence>
<dbReference type="GO" id="GO:0071949">
    <property type="term" value="F:FAD binding"/>
    <property type="evidence" value="ECO:0007669"/>
    <property type="project" value="TreeGrafter"/>
</dbReference>
<dbReference type="InterPro" id="IPR012292">
    <property type="entry name" value="Globin/Proto"/>
</dbReference>
<keyword evidence="27" id="KW-1185">Reference proteome</keyword>
<protein>
    <recommendedName>
        <fullName evidence="6">Flavohemoprotein</fullName>
        <ecNumber evidence="5">1.14.12.17</ecNumber>
    </recommendedName>
    <alternativeName>
        <fullName evidence="19">Flavohemoglobin</fullName>
    </alternativeName>
    <alternativeName>
        <fullName evidence="18">Hemoglobin-like protein</fullName>
    </alternativeName>
    <alternativeName>
        <fullName evidence="20">Nitric oxide dioxygenase</fullName>
    </alternativeName>
</protein>
<dbReference type="PROSITE" id="PS51384">
    <property type="entry name" value="FAD_FR"/>
    <property type="match status" value="1"/>
</dbReference>
<dbReference type="PROSITE" id="PS01033">
    <property type="entry name" value="GLOBIN"/>
    <property type="match status" value="1"/>
</dbReference>
<evidence type="ECO:0000256" key="23">
    <source>
        <dbReference type="RuleBase" id="RU000356"/>
    </source>
</evidence>
<evidence type="ECO:0000256" key="1">
    <source>
        <dbReference type="ARBA" id="ARBA00001970"/>
    </source>
</evidence>
<evidence type="ECO:0000256" key="18">
    <source>
        <dbReference type="ARBA" id="ARBA00030024"/>
    </source>
</evidence>
<dbReference type="GO" id="GO:0046872">
    <property type="term" value="F:metal ion binding"/>
    <property type="evidence" value="ECO:0007669"/>
    <property type="project" value="UniProtKB-KW"/>
</dbReference>
<evidence type="ECO:0000256" key="11">
    <source>
        <dbReference type="ARBA" id="ARBA00022723"/>
    </source>
</evidence>
<sequence length="406" mass="44611">MADPLDEKTRSIILATVPALKAHGLAITTEMYKRLLATPAIRDLFNLSHQQDGEQPKALALAVMCYAEHINDLGALGGMVERIAEKHVGLNILPEHYPYVATALLGAIGHVLGDAATPEILDAWGKAYWFLADILIGREKQIYEGNESTPGGWTGWRSFRVRSRQRETSIITSFELVPTDGGALFRHKAGQYLSFKLDVPEHGSQRRNYSISSAPGEDHYRISVRRQDGGVVSTWLHDSVEEGDILQIANPAGDFFLNEADSNPIVFLTAGVGLTPVISMLGELTQTRTKRSIRYVHGADTAASAAFQQEIRQFAKDALLTADFFYSKDQTQTQGSASGVTSYAGRITPVWLRQTLDRSATYFICGPDSFMRDMVDTLRAEQLPGTQIRYEFFGSAADPALVLSAA</sequence>
<proteinExistence type="inferred from homology"/>
<dbReference type="PANTHER" id="PTHR43396">
    <property type="entry name" value="FLAVOHEMOPROTEIN"/>
    <property type="match status" value="1"/>
</dbReference>
<keyword evidence="8 23" id="KW-0349">Heme</keyword>
<dbReference type="GO" id="GO:0019825">
    <property type="term" value="F:oxygen binding"/>
    <property type="evidence" value="ECO:0007669"/>
    <property type="project" value="InterPro"/>
</dbReference>
<dbReference type="InterPro" id="IPR001433">
    <property type="entry name" value="OxRdtase_FAD/NAD-bd"/>
</dbReference>
<dbReference type="InterPro" id="IPR017927">
    <property type="entry name" value="FAD-bd_FR_type"/>
</dbReference>
<dbReference type="NCBIfam" id="NF009805">
    <property type="entry name" value="PRK13289.1"/>
    <property type="match status" value="1"/>
</dbReference>
<comment type="similarity">
    <text evidence="4">Belongs to the globin family. Two-domain flavohemoproteins subfamily.</text>
</comment>
<keyword evidence="13" id="KW-0521">NADP</keyword>
<dbReference type="PRINTS" id="PR00410">
    <property type="entry name" value="PHEHYDRXLASE"/>
</dbReference>
<evidence type="ECO:0000256" key="14">
    <source>
        <dbReference type="ARBA" id="ARBA00023002"/>
    </source>
</evidence>
<dbReference type="CDD" id="cd08922">
    <property type="entry name" value="FHb-globin"/>
    <property type="match status" value="1"/>
</dbReference>
<evidence type="ECO:0000256" key="15">
    <source>
        <dbReference type="ARBA" id="ARBA00023004"/>
    </source>
</evidence>
<organism evidence="26 27">
    <name type="scientific">Brytella acorum</name>
    <dbReference type="NCBI Taxonomy" id="2959299"/>
    <lineage>
        <taxon>Bacteria</taxon>
        <taxon>Pseudomonadati</taxon>
        <taxon>Pseudomonadota</taxon>
        <taxon>Alphaproteobacteria</taxon>
        <taxon>Acetobacterales</taxon>
        <taxon>Acetobacteraceae</taxon>
        <taxon>Brytella</taxon>
    </lineage>
</organism>
<evidence type="ECO:0000256" key="5">
    <source>
        <dbReference type="ARBA" id="ARBA00012229"/>
    </source>
</evidence>
<keyword evidence="12" id="KW-0274">FAD</keyword>
<accession>A0AA35V7Y4</accession>
<dbReference type="EC" id="1.14.12.17" evidence="5"/>
<keyword evidence="7" id="KW-0216">Detoxification</keyword>
<keyword evidence="11" id="KW-0479">Metal-binding</keyword>
<keyword evidence="10" id="KW-0285">Flavoprotein</keyword>
<dbReference type="SUPFAM" id="SSF52343">
    <property type="entry name" value="Ferredoxin reductase-like, C-terminal NADP-linked domain"/>
    <property type="match status" value="1"/>
</dbReference>
<dbReference type="SUPFAM" id="SSF46458">
    <property type="entry name" value="Globin-like"/>
    <property type="match status" value="1"/>
</dbReference>
<dbReference type="GO" id="GO:0005344">
    <property type="term" value="F:oxygen carrier activity"/>
    <property type="evidence" value="ECO:0007669"/>
    <property type="project" value="UniProtKB-KW"/>
</dbReference>
<dbReference type="SUPFAM" id="SSF63380">
    <property type="entry name" value="Riboflavin synthase domain-like"/>
    <property type="match status" value="1"/>
</dbReference>
<evidence type="ECO:0000256" key="8">
    <source>
        <dbReference type="ARBA" id="ARBA00022617"/>
    </source>
</evidence>
<dbReference type="CDD" id="cd06184">
    <property type="entry name" value="flavohem_like_fad_nad_binding"/>
    <property type="match status" value="1"/>
</dbReference>
<dbReference type="Gene3D" id="1.10.490.10">
    <property type="entry name" value="Globins"/>
    <property type="match status" value="1"/>
</dbReference>
<evidence type="ECO:0000256" key="3">
    <source>
        <dbReference type="ARBA" id="ARBA00006401"/>
    </source>
</evidence>
<reference evidence="26" key="1">
    <citation type="submission" date="2023-03" db="EMBL/GenBank/DDBJ databases">
        <authorList>
            <person name="Cleenwerck I."/>
        </authorList>
    </citation>
    <scope>NUCLEOTIDE SEQUENCE</scope>
    <source>
        <strain evidence="26">LMG 32879</strain>
    </source>
</reference>
<evidence type="ECO:0000256" key="2">
    <source>
        <dbReference type="ARBA" id="ARBA00001974"/>
    </source>
</evidence>
<keyword evidence="16" id="KW-0520">NAD</keyword>
<evidence type="ECO:0000256" key="7">
    <source>
        <dbReference type="ARBA" id="ARBA00022575"/>
    </source>
</evidence>
<comment type="cofactor">
    <cofactor evidence="2">
        <name>FAD</name>
        <dbReference type="ChEBI" id="CHEBI:57692"/>
    </cofactor>
</comment>
<dbReference type="InterPro" id="IPR008333">
    <property type="entry name" value="Cbr1-like_FAD-bd_dom"/>
</dbReference>
<evidence type="ECO:0000256" key="21">
    <source>
        <dbReference type="ARBA" id="ARBA00048649"/>
    </source>
</evidence>
<dbReference type="InterPro" id="IPR000971">
    <property type="entry name" value="Globin"/>
</dbReference>
<gene>
    <name evidence="26" type="primary">hmpA</name>
    <name evidence="26" type="ORF">LMG32879_002139</name>
</gene>
<evidence type="ECO:0000256" key="13">
    <source>
        <dbReference type="ARBA" id="ARBA00022857"/>
    </source>
</evidence>
<evidence type="ECO:0000313" key="27">
    <source>
        <dbReference type="Proteomes" id="UP001176960"/>
    </source>
</evidence>
<dbReference type="FunFam" id="2.40.30.10:FF:000034">
    <property type="entry name" value="Flavohemoprotein"/>
    <property type="match status" value="1"/>
</dbReference>
<evidence type="ECO:0000259" key="24">
    <source>
        <dbReference type="PROSITE" id="PS01033"/>
    </source>
</evidence>
<dbReference type="Gene3D" id="3.40.50.80">
    <property type="entry name" value="Nucleotide-binding domain of ferredoxin-NADP reductase (FNR) module"/>
    <property type="match status" value="1"/>
</dbReference>
<dbReference type="PANTHER" id="PTHR43396:SF3">
    <property type="entry name" value="FLAVOHEMOPROTEIN"/>
    <property type="match status" value="1"/>
</dbReference>
<evidence type="ECO:0000256" key="22">
    <source>
        <dbReference type="ARBA" id="ARBA00049433"/>
    </source>
</evidence>
<name>A0AA35V7Y4_9PROT</name>
<dbReference type="GO" id="GO:0071500">
    <property type="term" value="P:cellular response to nitrosative stress"/>
    <property type="evidence" value="ECO:0007669"/>
    <property type="project" value="TreeGrafter"/>
</dbReference>
<dbReference type="FunFam" id="1.10.490.10:FF:000003">
    <property type="entry name" value="Flavohemoprotein"/>
    <property type="match status" value="1"/>
</dbReference>
<dbReference type="Gene3D" id="2.40.30.10">
    <property type="entry name" value="Translation factors"/>
    <property type="match status" value="1"/>
</dbReference>
<dbReference type="GO" id="GO:0008941">
    <property type="term" value="F:nitric oxide dioxygenase NAD(P)H activity"/>
    <property type="evidence" value="ECO:0007669"/>
    <property type="project" value="UniProtKB-EC"/>
</dbReference>
<dbReference type="Pfam" id="PF00970">
    <property type="entry name" value="FAD_binding_6"/>
    <property type="match status" value="1"/>
</dbReference>
<keyword evidence="9 23" id="KW-0561">Oxygen transport</keyword>
<dbReference type="InterPro" id="IPR017938">
    <property type="entry name" value="Riboflavin_synthase-like_b-brl"/>
</dbReference>
<comment type="catalytic activity">
    <reaction evidence="21">
        <text>2 nitric oxide + NADH + 2 O2 = 2 nitrate + NAD(+) + H(+)</text>
        <dbReference type="Rhea" id="RHEA:19469"/>
        <dbReference type="ChEBI" id="CHEBI:15378"/>
        <dbReference type="ChEBI" id="CHEBI:15379"/>
        <dbReference type="ChEBI" id="CHEBI:16480"/>
        <dbReference type="ChEBI" id="CHEBI:17632"/>
        <dbReference type="ChEBI" id="CHEBI:57540"/>
        <dbReference type="ChEBI" id="CHEBI:57945"/>
        <dbReference type="EC" id="1.14.12.17"/>
    </reaction>
</comment>
<evidence type="ECO:0000256" key="17">
    <source>
        <dbReference type="ARBA" id="ARBA00025094"/>
    </source>
</evidence>
<keyword evidence="23" id="KW-0813">Transport</keyword>
<dbReference type="GO" id="GO:0046210">
    <property type="term" value="P:nitric oxide catabolic process"/>
    <property type="evidence" value="ECO:0007669"/>
    <property type="project" value="TreeGrafter"/>
</dbReference>
<comment type="similarity">
    <text evidence="3">In the C-terminal section; belongs to the flavoprotein pyridine nucleotide cytochrome reductase family.</text>
</comment>
<evidence type="ECO:0000256" key="16">
    <source>
        <dbReference type="ARBA" id="ARBA00023027"/>
    </source>
</evidence>
<dbReference type="Pfam" id="PF00042">
    <property type="entry name" value="Globin"/>
    <property type="match status" value="1"/>
</dbReference>
<evidence type="ECO:0000256" key="10">
    <source>
        <dbReference type="ARBA" id="ARBA00022630"/>
    </source>
</evidence>
<evidence type="ECO:0000259" key="25">
    <source>
        <dbReference type="PROSITE" id="PS51384"/>
    </source>
</evidence>
<dbReference type="AlphaFoldDB" id="A0AA35V7Y4"/>
<dbReference type="Pfam" id="PF00175">
    <property type="entry name" value="NAD_binding_1"/>
    <property type="match status" value="1"/>
</dbReference>
<evidence type="ECO:0000256" key="4">
    <source>
        <dbReference type="ARBA" id="ARBA00008414"/>
    </source>
</evidence>
<evidence type="ECO:0000256" key="12">
    <source>
        <dbReference type="ARBA" id="ARBA00022827"/>
    </source>
</evidence>
<evidence type="ECO:0000256" key="20">
    <source>
        <dbReference type="ARBA" id="ARBA00033187"/>
    </source>
</evidence>
<keyword evidence="15" id="KW-0408">Iron</keyword>
<dbReference type="GO" id="GO:0020037">
    <property type="term" value="F:heme binding"/>
    <property type="evidence" value="ECO:0007669"/>
    <property type="project" value="InterPro"/>
</dbReference>